<name>A0A6N6VVT0_9BACT</name>
<evidence type="ECO:0000256" key="2">
    <source>
        <dbReference type="SAM" id="SignalP"/>
    </source>
</evidence>
<proteinExistence type="predicted"/>
<sequence length="314" mass="35967">MHFRNRSLATLLALLVSNTAFATTHETCSADINYLKNQLKLLDTSVKNLSGFMVSGKDKAQLATINELKTKVEALALNYDSLLKKVLEQKSAEYNFNELKNKVDSLKLSNEQLEKKVAKLSNQNKINPCDEYAKMPGVIELAFSNNNIGKESIHTHSIPIDSSGYKVCFYDDLAYLGENKPSEVYVYSREVKDKDIEYIVSGHKELESTTRTRSMLINKYTITLAKLIYAPEKRYYNDFLEKIEDQKIKNANYLALVIHKDLSHHPKKYKNESDYDSNYNPTTAIIHKPSNLEFEIKVDKNTSVLNLYLVPLKY</sequence>
<protein>
    <submittedName>
        <fullName evidence="3">Uncharacterized protein</fullName>
    </submittedName>
</protein>
<reference evidence="3 4" key="1">
    <citation type="submission" date="2019-10" db="EMBL/GenBank/DDBJ databases">
        <title>New species of Slilvanegrellaceae.</title>
        <authorList>
            <person name="Pitt A."/>
            <person name="Hahn M.W."/>
        </authorList>
    </citation>
    <scope>NUCLEOTIDE SEQUENCE [LARGE SCALE GENOMIC DNA]</scope>
    <source>
        <strain evidence="3 4">SP-Ram-0.45-NSY-1</strain>
    </source>
</reference>
<evidence type="ECO:0000256" key="1">
    <source>
        <dbReference type="SAM" id="Coils"/>
    </source>
</evidence>
<comment type="caution">
    <text evidence="3">The sequence shown here is derived from an EMBL/GenBank/DDBJ whole genome shotgun (WGS) entry which is preliminary data.</text>
</comment>
<keyword evidence="1" id="KW-0175">Coiled coil</keyword>
<dbReference type="AlphaFoldDB" id="A0A6N6VVT0"/>
<feature type="chain" id="PRO_5027097849" evidence="2">
    <location>
        <begin position="23"/>
        <end position="314"/>
    </location>
</feature>
<keyword evidence="2" id="KW-0732">Signal</keyword>
<keyword evidence="4" id="KW-1185">Reference proteome</keyword>
<evidence type="ECO:0000313" key="4">
    <source>
        <dbReference type="Proteomes" id="UP000437748"/>
    </source>
</evidence>
<feature type="signal peptide" evidence="2">
    <location>
        <begin position="1"/>
        <end position="22"/>
    </location>
</feature>
<dbReference type="RefSeq" id="WP_153421063.1">
    <property type="nucleotide sequence ID" value="NZ_WFLM01000004.1"/>
</dbReference>
<gene>
    <name evidence="3" type="ORF">GCL60_12500</name>
</gene>
<dbReference type="EMBL" id="WFLM01000004">
    <property type="protein sequence ID" value="KAB8037985.1"/>
    <property type="molecule type" value="Genomic_DNA"/>
</dbReference>
<organism evidence="3 4">
    <name type="scientific">Silvanigrella paludirubra</name>
    <dbReference type="NCBI Taxonomy" id="2499159"/>
    <lineage>
        <taxon>Bacteria</taxon>
        <taxon>Pseudomonadati</taxon>
        <taxon>Bdellovibrionota</taxon>
        <taxon>Oligoflexia</taxon>
        <taxon>Silvanigrellales</taxon>
        <taxon>Silvanigrellaceae</taxon>
        <taxon>Silvanigrella</taxon>
    </lineage>
</organism>
<dbReference type="Proteomes" id="UP000437748">
    <property type="component" value="Unassembled WGS sequence"/>
</dbReference>
<accession>A0A6N6VVT0</accession>
<evidence type="ECO:0000313" key="3">
    <source>
        <dbReference type="EMBL" id="KAB8037985.1"/>
    </source>
</evidence>
<feature type="coiled-coil region" evidence="1">
    <location>
        <begin position="65"/>
        <end position="123"/>
    </location>
</feature>